<keyword evidence="4 7" id="KW-0554">One-carbon metabolism</keyword>
<dbReference type="Pfam" id="PF00186">
    <property type="entry name" value="DHFR_1"/>
    <property type="match status" value="1"/>
</dbReference>
<dbReference type="CDD" id="cd00209">
    <property type="entry name" value="DHFR"/>
    <property type="match status" value="1"/>
</dbReference>
<dbReference type="EMBL" id="JBHUGI010000024">
    <property type="protein sequence ID" value="MFD1928275.1"/>
    <property type="molecule type" value="Genomic_DNA"/>
</dbReference>
<evidence type="ECO:0000256" key="2">
    <source>
        <dbReference type="ARBA" id="ARBA00009539"/>
    </source>
</evidence>
<dbReference type="PIRSF" id="PIRSF000194">
    <property type="entry name" value="DHFR"/>
    <property type="match status" value="1"/>
</dbReference>
<evidence type="ECO:0000313" key="10">
    <source>
        <dbReference type="EMBL" id="MFD1928275.1"/>
    </source>
</evidence>
<evidence type="ECO:0000256" key="7">
    <source>
        <dbReference type="PIRNR" id="PIRNR000194"/>
    </source>
</evidence>
<comment type="caution">
    <text evidence="10">The sequence shown here is derived from an EMBL/GenBank/DDBJ whole genome shotgun (WGS) entry which is preliminary data.</text>
</comment>
<protein>
    <recommendedName>
        <fullName evidence="3 7">Dihydrofolate reductase</fullName>
        <ecNumber evidence="3 7">1.5.1.3</ecNumber>
    </recommendedName>
</protein>
<dbReference type="PROSITE" id="PS00075">
    <property type="entry name" value="DHFR_1"/>
    <property type="match status" value="1"/>
</dbReference>
<evidence type="ECO:0000259" key="9">
    <source>
        <dbReference type="PROSITE" id="PS51330"/>
    </source>
</evidence>
<dbReference type="PANTHER" id="PTHR48069">
    <property type="entry name" value="DIHYDROFOLATE REDUCTASE"/>
    <property type="match status" value="1"/>
</dbReference>
<evidence type="ECO:0000256" key="8">
    <source>
        <dbReference type="RuleBase" id="RU004474"/>
    </source>
</evidence>
<keyword evidence="11" id="KW-1185">Reference proteome</keyword>
<gene>
    <name evidence="10" type="ORF">ACFSFY_09405</name>
</gene>
<dbReference type="GO" id="GO:0004146">
    <property type="term" value="F:dihydrofolate reductase activity"/>
    <property type="evidence" value="ECO:0007669"/>
    <property type="project" value="UniProtKB-EC"/>
</dbReference>
<comment type="catalytic activity">
    <reaction evidence="7">
        <text>(6S)-5,6,7,8-tetrahydrofolate + NADP(+) = 7,8-dihydrofolate + NADPH + H(+)</text>
        <dbReference type="Rhea" id="RHEA:15009"/>
        <dbReference type="ChEBI" id="CHEBI:15378"/>
        <dbReference type="ChEBI" id="CHEBI:57451"/>
        <dbReference type="ChEBI" id="CHEBI:57453"/>
        <dbReference type="ChEBI" id="CHEBI:57783"/>
        <dbReference type="ChEBI" id="CHEBI:58349"/>
        <dbReference type="EC" id="1.5.1.3"/>
    </reaction>
</comment>
<keyword evidence="6 7" id="KW-0560">Oxidoreductase</keyword>
<organism evidence="10 11">
    <name type="scientific">Sporosarcina siberiensis</name>
    <dbReference type="NCBI Taxonomy" id="1365606"/>
    <lineage>
        <taxon>Bacteria</taxon>
        <taxon>Bacillati</taxon>
        <taxon>Bacillota</taxon>
        <taxon>Bacilli</taxon>
        <taxon>Bacillales</taxon>
        <taxon>Caryophanaceae</taxon>
        <taxon>Sporosarcina</taxon>
    </lineage>
</organism>
<comment type="pathway">
    <text evidence="1 7">Cofactor biosynthesis; tetrahydrofolate biosynthesis; 5,6,7,8-tetrahydrofolate from 7,8-dihydrofolate: step 1/1.</text>
</comment>
<dbReference type="EC" id="1.5.1.3" evidence="3 7"/>
<evidence type="ECO:0000256" key="4">
    <source>
        <dbReference type="ARBA" id="ARBA00022563"/>
    </source>
</evidence>
<reference evidence="11" key="1">
    <citation type="journal article" date="2019" name="Int. J. Syst. Evol. Microbiol.">
        <title>The Global Catalogue of Microorganisms (GCM) 10K type strain sequencing project: providing services to taxonomists for standard genome sequencing and annotation.</title>
        <authorList>
            <consortium name="The Broad Institute Genomics Platform"/>
            <consortium name="The Broad Institute Genome Sequencing Center for Infectious Disease"/>
            <person name="Wu L."/>
            <person name="Ma J."/>
        </authorList>
    </citation>
    <scope>NUCLEOTIDE SEQUENCE [LARGE SCALE GENOMIC DNA]</scope>
    <source>
        <strain evidence="11">CGMCC 4.7177</strain>
    </source>
</reference>
<dbReference type="InterPro" id="IPR001796">
    <property type="entry name" value="DHFR_dom"/>
</dbReference>
<dbReference type="RefSeq" id="WP_381537465.1">
    <property type="nucleotide sequence ID" value="NZ_JBHUGI010000024.1"/>
</dbReference>
<evidence type="ECO:0000256" key="6">
    <source>
        <dbReference type="ARBA" id="ARBA00023002"/>
    </source>
</evidence>
<sequence>MISLLVAHDLDRVIGVNNDLPWHIPEDLAYFKKMTLGKAIIMGRKTYESIGRPLPGRLNIVLTKNESYTAEGVLVFNDLNKAIEKAREYNEEVMVIGGSEIFKMVLDVADRLYITVIEKHFDGDTFFPTYDSEWEISSTSEKEISENGIPYTFFVYERKQKI</sequence>
<dbReference type="SUPFAM" id="SSF53597">
    <property type="entry name" value="Dihydrofolate reductase-like"/>
    <property type="match status" value="1"/>
</dbReference>
<name>A0ABW4SGZ0_9BACL</name>
<dbReference type="InterPro" id="IPR024072">
    <property type="entry name" value="DHFR-like_dom_sf"/>
</dbReference>
<evidence type="ECO:0000256" key="1">
    <source>
        <dbReference type="ARBA" id="ARBA00004903"/>
    </source>
</evidence>
<proteinExistence type="inferred from homology"/>
<comment type="similarity">
    <text evidence="2 7 8">Belongs to the dihydrofolate reductase family.</text>
</comment>
<comment type="function">
    <text evidence="7">Key enzyme in folate metabolism. Catalyzes an essential reaction for de novo glycine and purine synthesis, and for DNA precursor synthesis.</text>
</comment>
<evidence type="ECO:0000256" key="5">
    <source>
        <dbReference type="ARBA" id="ARBA00022857"/>
    </source>
</evidence>
<dbReference type="Gene3D" id="3.40.430.10">
    <property type="entry name" value="Dihydrofolate Reductase, subunit A"/>
    <property type="match status" value="1"/>
</dbReference>
<dbReference type="InterPro" id="IPR017925">
    <property type="entry name" value="DHFR_CS"/>
</dbReference>
<dbReference type="Proteomes" id="UP001597218">
    <property type="component" value="Unassembled WGS sequence"/>
</dbReference>
<dbReference type="PANTHER" id="PTHR48069:SF3">
    <property type="entry name" value="DIHYDROFOLATE REDUCTASE"/>
    <property type="match status" value="1"/>
</dbReference>
<keyword evidence="5 7" id="KW-0521">NADP</keyword>
<dbReference type="InterPro" id="IPR012259">
    <property type="entry name" value="DHFR"/>
</dbReference>
<evidence type="ECO:0000256" key="3">
    <source>
        <dbReference type="ARBA" id="ARBA00012856"/>
    </source>
</evidence>
<accession>A0ABW4SGZ0</accession>
<evidence type="ECO:0000313" key="11">
    <source>
        <dbReference type="Proteomes" id="UP001597218"/>
    </source>
</evidence>
<dbReference type="PROSITE" id="PS51330">
    <property type="entry name" value="DHFR_2"/>
    <property type="match status" value="1"/>
</dbReference>
<feature type="domain" description="DHFR" evidence="9">
    <location>
        <begin position="1"/>
        <end position="158"/>
    </location>
</feature>
<dbReference type="PRINTS" id="PR00070">
    <property type="entry name" value="DHFR"/>
</dbReference>